<evidence type="ECO:0000259" key="2">
    <source>
        <dbReference type="SMART" id="SM00867"/>
    </source>
</evidence>
<dbReference type="RefSeq" id="WP_243538628.1">
    <property type="nucleotide sequence ID" value="NZ_CP093442.1"/>
</dbReference>
<reference evidence="3" key="1">
    <citation type="submission" date="2022-03" db="EMBL/GenBank/DDBJ databases">
        <title>Genome Identification and Characterization of new species Bdellovibrio reynosense LBG001 sp. nov. from a Mexico soil sample.</title>
        <authorList>
            <person name="Camilli A."/>
            <person name="Ajao Y."/>
            <person name="Guo X."/>
        </authorList>
    </citation>
    <scope>NUCLEOTIDE SEQUENCE</scope>
    <source>
        <strain evidence="3">LBG001</strain>
    </source>
</reference>
<dbReference type="SUPFAM" id="SSF101874">
    <property type="entry name" value="YceI-like"/>
    <property type="match status" value="1"/>
</dbReference>
<dbReference type="SMART" id="SM00867">
    <property type="entry name" value="YceI"/>
    <property type="match status" value="1"/>
</dbReference>
<dbReference type="EMBL" id="CP093442">
    <property type="protein sequence ID" value="UOF02010.1"/>
    <property type="molecule type" value="Genomic_DNA"/>
</dbReference>
<name>A0ABY4CAS1_9BACT</name>
<organism evidence="3 4">
    <name type="scientific">Bdellovibrio reynosensis</name>
    <dbReference type="NCBI Taxonomy" id="2835041"/>
    <lineage>
        <taxon>Bacteria</taxon>
        <taxon>Pseudomonadati</taxon>
        <taxon>Bdellovibrionota</taxon>
        <taxon>Bdellovibrionia</taxon>
        <taxon>Bdellovibrionales</taxon>
        <taxon>Pseudobdellovibrionaceae</taxon>
        <taxon>Bdellovibrio</taxon>
    </lineage>
</organism>
<protein>
    <submittedName>
        <fullName evidence="3">YceI family protein</fullName>
    </submittedName>
</protein>
<dbReference type="Gene3D" id="2.40.128.110">
    <property type="entry name" value="Lipid/polyisoprenoid-binding, YceI-like"/>
    <property type="match status" value="1"/>
</dbReference>
<evidence type="ECO:0000256" key="1">
    <source>
        <dbReference type="SAM" id="SignalP"/>
    </source>
</evidence>
<keyword evidence="4" id="KW-1185">Reference proteome</keyword>
<keyword evidence="1" id="KW-0732">Signal</keyword>
<dbReference type="InterPro" id="IPR007372">
    <property type="entry name" value="Lipid/polyisoprenoid-bd_YceI"/>
</dbReference>
<feature type="domain" description="Lipid/polyisoprenoid-binding YceI-like" evidence="2">
    <location>
        <begin position="22"/>
        <end position="195"/>
    </location>
</feature>
<proteinExistence type="predicted"/>
<evidence type="ECO:0000313" key="4">
    <source>
        <dbReference type="Proteomes" id="UP000830116"/>
    </source>
</evidence>
<dbReference type="Pfam" id="PF04264">
    <property type="entry name" value="YceI"/>
    <property type="match status" value="1"/>
</dbReference>
<gene>
    <name evidence="3" type="ORF">MNR06_03460</name>
</gene>
<feature type="chain" id="PRO_5045817864" evidence="1">
    <location>
        <begin position="20"/>
        <end position="196"/>
    </location>
</feature>
<dbReference type="PANTHER" id="PTHR34406:SF1">
    <property type="entry name" value="PROTEIN YCEI"/>
    <property type="match status" value="1"/>
</dbReference>
<evidence type="ECO:0000313" key="3">
    <source>
        <dbReference type="EMBL" id="UOF02010.1"/>
    </source>
</evidence>
<feature type="signal peptide" evidence="1">
    <location>
        <begin position="1"/>
        <end position="19"/>
    </location>
</feature>
<dbReference type="PANTHER" id="PTHR34406">
    <property type="entry name" value="PROTEIN YCEI"/>
    <property type="match status" value="1"/>
</dbReference>
<dbReference type="InterPro" id="IPR036761">
    <property type="entry name" value="TTHA0802/YceI-like_sf"/>
</dbReference>
<sequence>MMKLVLSALVFAAASTSFAADVYKIDTKASTVAWKGSKKTGSSHDGAIGVKAGEVTVDKGQITKGNVVMDMATITNADVKDAEYNKKLVGHLSNEDFFNVTKFPTATFALKTVKPSVKKGEVTVVGDLTMIGVTQPIEFPAKVSVEKNTVTGEALVKIDRTKWGLKYGSGNFFKELAGDKIINDEFELTLKLIAKK</sequence>
<dbReference type="Proteomes" id="UP000830116">
    <property type="component" value="Chromosome"/>
</dbReference>
<accession>A0ABY4CAS1</accession>